<name>A0A1H9AR45_9EURY</name>
<dbReference type="RefSeq" id="WP_090612904.1">
    <property type="nucleotide sequence ID" value="NZ_FOFD01000001.1"/>
</dbReference>
<feature type="transmembrane region" description="Helical" evidence="2">
    <location>
        <begin position="45"/>
        <end position="63"/>
    </location>
</feature>
<gene>
    <name evidence="5" type="ORF">SAMN04489841_0524</name>
</gene>
<organism evidence="5 6">
    <name type="scientific">Natrinema salaciae</name>
    <dbReference type="NCBI Taxonomy" id="1186196"/>
    <lineage>
        <taxon>Archaea</taxon>
        <taxon>Methanobacteriati</taxon>
        <taxon>Methanobacteriota</taxon>
        <taxon>Stenosarchaea group</taxon>
        <taxon>Halobacteria</taxon>
        <taxon>Halobacteriales</taxon>
        <taxon>Natrialbaceae</taxon>
        <taxon>Natrinema</taxon>
    </lineage>
</organism>
<dbReference type="Pfam" id="PF26236">
    <property type="entry name" value="DUF8054_N"/>
    <property type="match status" value="1"/>
</dbReference>
<keyword evidence="6" id="KW-1185">Reference proteome</keyword>
<dbReference type="Pfam" id="PF26238">
    <property type="entry name" value="DUF8054_M"/>
    <property type="match status" value="1"/>
</dbReference>
<dbReference type="InterPro" id="IPR058674">
    <property type="entry name" value="DUF8054_N"/>
</dbReference>
<keyword evidence="2" id="KW-0472">Membrane</keyword>
<evidence type="ECO:0000313" key="6">
    <source>
        <dbReference type="Proteomes" id="UP000199114"/>
    </source>
</evidence>
<dbReference type="OrthoDB" id="205972at2157"/>
<dbReference type="InterPro" id="IPR058775">
    <property type="entry name" value="DUF8054_M"/>
</dbReference>
<dbReference type="Proteomes" id="UP000199114">
    <property type="component" value="Unassembled WGS sequence"/>
</dbReference>
<evidence type="ECO:0000313" key="5">
    <source>
        <dbReference type="EMBL" id="SEP79264.1"/>
    </source>
</evidence>
<sequence length="278" mass="29984">MGNTKELIRRPAYTGDDRCWPCTIANGILLTVGVGILTVTGRRTVAAAVAVVGAVAIWLRGYLVPYTPRFAPRLVAALPVDVGVHDDARERDAGSLSDADIADEEADAAPPSGETVVTALLEAGVVVPAGEELRLEESFRTEWRREMDHLRGRELEELAAEADALTDSSIDARVGRDWRGRPSTVRLVGDGSRGVSLDAVVAVAELAAARALEPRIDDERVRLAAGRPLRSLLERCPRCDRELTVSQSTCCGEVTPIGSTPAEKLRCPDCDVRLFTYD</sequence>
<keyword evidence="2" id="KW-1133">Transmembrane helix</keyword>
<evidence type="ECO:0000256" key="1">
    <source>
        <dbReference type="SAM" id="MobiDB-lite"/>
    </source>
</evidence>
<feature type="domain" description="DUF8054" evidence="4">
    <location>
        <begin position="116"/>
        <end position="229"/>
    </location>
</feature>
<feature type="domain" description="DUF8054" evidence="3">
    <location>
        <begin position="8"/>
        <end position="79"/>
    </location>
</feature>
<keyword evidence="2" id="KW-0812">Transmembrane</keyword>
<accession>A0A1H9AR45</accession>
<feature type="region of interest" description="Disordered" evidence="1">
    <location>
        <begin position="92"/>
        <end position="112"/>
    </location>
</feature>
<reference evidence="6" key="1">
    <citation type="submission" date="2016-10" db="EMBL/GenBank/DDBJ databases">
        <authorList>
            <person name="Varghese N."/>
            <person name="Submissions S."/>
        </authorList>
    </citation>
    <scope>NUCLEOTIDE SEQUENCE [LARGE SCALE GENOMIC DNA]</scope>
    <source>
        <strain evidence="6">DSM 25055</strain>
    </source>
</reference>
<evidence type="ECO:0000259" key="3">
    <source>
        <dbReference type="Pfam" id="PF26236"/>
    </source>
</evidence>
<dbReference type="EMBL" id="FOFD01000001">
    <property type="protein sequence ID" value="SEP79264.1"/>
    <property type="molecule type" value="Genomic_DNA"/>
</dbReference>
<dbReference type="AlphaFoldDB" id="A0A1H9AR45"/>
<evidence type="ECO:0000259" key="4">
    <source>
        <dbReference type="Pfam" id="PF26238"/>
    </source>
</evidence>
<dbReference type="STRING" id="1186196.SAMN04489841_0524"/>
<feature type="transmembrane region" description="Helical" evidence="2">
    <location>
        <begin position="20"/>
        <end position="39"/>
    </location>
</feature>
<protein>
    <submittedName>
        <fullName evidence="5">Uncharacterized protein</fullName>
    </submittedName>
</protein>
<evidence type="ECO:0000256" key="2">
    <source>
        <dbReference type="SAM" id="Phobius"/>
    </source>
</evidence>
<proteinExistence type="predicted"/>